<keyword evidence="5" id="KW-0378">Hydrolase</keyword>
<evidence type="ECO:0000256" key="7">
    <source>
        <dbReference type="ARBA" id="ARBA00047989"/>
    </source>
</evidence>
<gene>
    <name evidence="11" type="primary">pgeF</name>
    <name evidence="11" type="ORF">IV454_22200</name>
</gene>
<dbReference type="Gene3D" id="3.60.140.10">
    <property type="entry name" value="CNF1/YfiH-like putative cysteine hydrolases"/>
    <property type="match status" value="1"/>
</dbReference>
<dbReference type="InterPro" id="IPR038371">
    <property type="entry name" value="Cu_polyphenol_OxRdtase_sf"/>
</dbReference>
<dbReference type="CDD" id="cd16833">
    <property type="entry name" value="YfiH"/>
    <property type="match status" value="1"/>
</dbReference>
<keyword evidence="6" id="KW-0862">Zinc</keyword>
<reference evidence="11 12" key="1">
    <citation type="submission" date="2020-11" db="EMBL/GenBank/DDBJ databases">
        <authorList>
            <person name="Sun Q."/>
        </authorList>
    </citation>
    <scope>NUCLEOTIDE SEQUENCE [LARGE SCALE GENOMIC DNA]</scope>
    <source>
        <strain evidence="11 12">P8398</strain>
    </source>
</reference>
<evidence type="ECO:0000256" key="5">
    <source>
        <dbReference type="ARBA" id="ARBA00022801"/>
    </source>
</evidence>
<keyword evidence="4" id="KW-0479">Metal-binding</keyword>
<comment type="catalytic activity">
    <reaction evidence="7">
        <text>adenosine + H2O + H(+) = inosine + NH4(+)</text>
        <dbReference type="Rhea" id="RHEA:24408"/>
        <dbReference type="ChEBI" id="CHEBI:15377"/>
        <dbReference type="ChEBI" id="CHEBI:15378"/>
        <dbReference type="ChEBI" id="CHEBI:16335"/>
        <dbReference type="ChEBI" id="CHEBI:17596"/>
        <dbReference type="ChEBI" id="CHEBI:28938"/>
        <dbReference type="EC" id="3.5.4.4"/>
    </reaction>
    <physiologicalReaction direction="left-to-right" evidence="7">
        <dbReference type="Rhea" id="RHEA:24409"/>
    </physiologicalReaction>
</comment>
<comment type="catalytic activity">
    <reaction evidence="1">
        <text>inosine + phosphate = alpha-D-ribose 1-phosphate + hypoxanthine</text>
        <dbReference type="Rhea" id="RHEA:27646"/>
        <dbReference type="ChEBI" id="CHEBI:17368"/>
        <dbReference type="ChEBI" id="CHEBI:17596"/>
        <dbReference type="ChEBI" id="CHEBI:43474"/>
        <dbReference type="ChEBI" id="CHEBI:57720"/>
        <dbReference type="EC" id="2.4.2.1"/>
    </reaction>
    <physiologicalReaction direction="left-to-right" evidence="1">
        <dbReference type="Rhea" id="RHEA:27647"/>
    </physiologicalReaction>
</comment>
<evidence type="ECO:0000256" key="3">
    <source>
        <dbReference type="ARBA" id="ARBA00022679"/>
    </source>
</evidence>
<dbReference type="SUPFAM" id="SSF64438">
    <property type="entry name" value="CNF1/YfiH-like putative cysteine hydrolases"/>
    <property type="match status" value="1"/>
</dbReference>
<dbReference type="Proteomes" id="UP000662888">
    <property type="component" value="Chromosome"/>
</dbReference>
<dbReference type="EMBL" id="CP065053">
    <property type="protein sequence ID" value="QPI48239.1"/>
    <property type="molecule type" value="Genomic_DNA"/>
</dbReference>
<accession>A0AA48WB15</accession>
<name>A0AA48WB15_9BURK</name>
<protein>
    <recommendedName>
        <fullName evidence="10">Purine nucleoside phosphorylase</fullName>
    </recommendedName>
</protein>
<evidence type="ECO:0000256" key="10">
    <source>
        <dbReference type="RuleBase" id="RU361274"/>
    </source>
</evidence>
<evidence type="ECO:0000256" key="2">
    <source>
        <dbReference type="ARBA" id="ARBA00007353"/>
    </source>
</evidence>
<comment type="catalytic activity">
    <reaction evidence="9">
        <text>S-methyl-5'-thioadenosine + phosphate = 5-(methylsulfanyl)-alpha-D-ribose 1-phosphate + adenine</text>
        <dbReference type="Rhea" id="RHEA:11852"/>
        <dbReference type="ChEBI" id="CHEBI:16708"/>
        <dbReference type="ChEBI" id="CHEBI:17509"/>
        <dbReference type="ChEBI" id="CHEBI:43474"/>
        <dbReference type="ChEBI" id="CHEBI:58533"/>
        <dbReference type="EC" id="2.4.2.28"/>
    </reaction>
    <physiologicalReaction direction="left-to-right" evidence="9">
        <dbReference type="Rhea" id="RHEA:11853"/>
    </physiologicalReaction>
</comment>
<evidence type="ECO:0000256" key="1">
    <source>
        <dbReference type="ARBA" id="ARBA00000553"/>
    </source>
</evidence>
<keyword evidence="12" id="KW-1185">Reference proteome</keyword>
<evidence type="ECO:0000313" key="11">
    <source>
        <dbReference type="EMBL" id="QPI48239.1"/>
    </source>
</evidence>
<evidence type="ECO:0000256" key="8">
    <source>
        <dbReference type="ARBA" id="ARBA00048968"/>
    </source>
</evidence>
<dbReference type="InterPro" id="IPR011324">
    <property type="entry name" value="Cytotoxic_necrot_fac-like_cat"/>
</dbReference>
<comment type="similarity">
    <text evidence="2 10">Belongs to the purine nucleoside phosphorylase YfiH/LACC1 family.</text>
</comment>
<dbReference type="NCBIfam" id="TIGR00726">
    <property type="entry name" value="peptidoglycan editing factor PgeF"/>
    <property type="match status" value="1"/>
</dbReference>
<proteinExistence type="inferred from homology"/>
<dbReference type="PANTHER" id="PTHR30616">
    <property type="entry name" value="UNCHARACTERIZED PROTEIN YFIH"/>
    <property type="match status" value="1"/>
</dbReference>
<organism evidence="11 12">
    <name type="scientific">Massilia antarctica</name>
    <dbReference type="NCBI Taxonomy" id="2765360"/>
    <lineage>
        <taxon>Bacteria</taxon>
        <taxon>Pseudomonadati</taxon>
        <taxon>Pseudomonadota</taxon>
        <taxon>Betaproteobacteria</taxon>
        <taxon>Burkholderiales</taxon>
        <taxon>Oxalobacteraceae</taxon>
        <taxon>Telluria group</taxon>
        <taxon>Massilia</taxon>
    </lineage>
</organism>
<keyword evidence="3" id="KW-0808">Transferase</keyword>
<evidence type="ECO:0000313" key="12">
    <source>
        <dbReference type="Proteomes" id="UP000662888"/>
    </source>
</evidence>
<evidence type="ECO:0000256" key="6">
    <source>
        <dbReference type="ARBA" id="ARBA00022833"/>
    </source>
</evidence>
<evidence type="ECO:0000256" key="9">
    <source>
        <dbReference type="ARBA" id="ARBA00049893"/>
    </source>
</evidence>
<comment type="catalytic activity">
    <reaction evidence="8">
        <text>adenosine + phosphate = alpha-D-ribose 1-phosphate + adenine</text>
        <dbReference type="Rhea" id="RHEA:27642"/>
        <dbReference type="ChEBI" id="CHEBI:16335"/>
        <dbReference type="ChEBI" id="CHEBI:16708"/>
        <dbReference type="ChEBI" id="CHEBI:43474"/>
        <dbReference type="ChEBI" id="CHEBI:57720"/>
        <dbReference type="EC" id="2.4.2.1"/>
    </reaction>
    <physiologicalReaction direction="left-to-right" evidence="8">
        <dbReference type="Rhea" id="RHEA:27643"/>
    </physiologicalReaction>
</comment>
<dbReference type="Pfam" id="PF02578">
    <property type="entry name" value="Cu-oxidase_4"/>
    <property type="match status" value="1"/>
</dbReference>
<evidence type="ECO:0000256" key="4">
    <source>
        <dbReference type="ARBA" id="ARBA00022723"/>
    </source>
</evidence>
<sequence length="262" mass="26988">MPGVHVIVPDWPDMPAGVRAIATTRPGGVSPAPYDDGAGGGGLNLGDHVGDDAALVGLNRARLRQSLPCEPAWMSQVHGVAVVDAAGVQPGQPVPVGDASIAKVPGVVCAIMTADCLPVLFASRDGKVVGAAHAGWRGLAAGVLGDTVAAMRAAGAGEITAWLGPAIGPARFEVGRDVVDCFIAEADGADEESQSAQCFTPCPGRPGKYLADIYWLARIALARDNVTDVSGGTYCTASEPGRFYSYRRDQVTGRQASLIWIE</sequence>
<dbReference type="InterPro" id="IPR003730">
    <property type="entry name" value="Cu_polyphenol_OxRdtase"/>
</dbReference>
<dbReference type="PANTHER" id="PTHR30616:SF2">
    <property type="entry name" value="PURINE NUCLEOSIDE PHOSPHORYLASE LACC1"/>
    <property type="match status" value="1"/>
</dbReference>